<dbReference type="EMBL" id="JAHLQK010000001">
    <property type="protein sequence ID" value="MBU5675628.1"/>
    <property type="molecule type" value="Genomic_DNA"/>
</dbReference>
<evidence type="ECO:0000256" key="1">
    <source>
        <dbReference type="SAM" id="Phobius"/>
    </source>
</evidence>
<evidence type="ECO:0000313" key="2">
    <source>
        <dbReference type="EMBL" id="MBU5675628.1"/>
    </source>
</evidence>
<organism evidence="2 3">
    <name type="scientific">Alkaliphilus flagellatus</name>
    <dbReference type="NCBI Taxonomy" id="2841507"/>
    <lineage>
        <taxon>Bacteria</taxon>
        <taxon>Bacillati</taxon>
        <taxon>Bacillota</taxon>
        <taxon>Clostridia</taxon>
        <taxon>Peptostreptococcales</taxon>
        <taxon>Natronincolaceae</taxon>
        <taxon>Alkaliphilus</taxon>
    </lineage>
</organism>
<gene>
    <name evidence="2" type="ORF">KQI88_04285</name>
</gene>
<feature type="transmembrane region" description="Helical" evidence="1">
    <location>
        <begin position="6"/>
        <end position="25"/>
    </location>
</feature>
<evidence type="ECO:0008006" key="4">
    <source>
        <dbReference type="Google" id="ProtNLM"/>
    </source>
</evidence>
<keyword evidence="1" id="KW-0472">Membrane</keyword>
<sequence>MEGIIGLVRLFIIFFTIRIFLNSIFRRVIMRKQVYNQKNINDLEDARRFSEENINEDAVDMVYDQVCELYLPKAKAYQVVEEEETQYFCSWECRQHYIEARSIKN</sequence>
<protein>
    <recommendedName>
        <fullName evidence="4">MYM-type domain-containing protein</fullName>
    </recommendedName>
</protein>
<evidence type="ECO:0000313" key="3">
    <source>
        <dbReference type="Proteomes" id="UP000779508"/>
    </source>
</evidence>
<proteinExistence type="predicted"/>
<keyword evidence="1" id="KW-0812">Transmembrane</keyword>
<comment type="caution">
    <text evidence="2">The sequence shown here is derived from an EMBL/GenBank/DDBJ whole genome shotgun (WGS) entry which is preliminary data.</text>
</comment>
<reference evidence="2 3" key="1">
    <citation type="submission" date="2021-06" db="EMBL/GenBank/DDBJ databases">
        <authorList>
            <person name="Sun Q."/>
            <person name="Li D."/>
        </authorList>
    </citation>
    <scope>NUCLEOTIDE SEQUENCE [LARGE SCALE GENOMIC DNA]</scope>
    <source>
        <strain evidence="2 3">MSJ-5</strain>
    </source>
</reference>
<dbReference type="RefSeq" id="WP_216415094.1">
    <property type="nucleotide sequence ID" value="NZ_JAHLQK010000001.1"/>
</dbReference>
<dbReference type="Proteomes" id="UP000779508">
    <property type="component" value="Unassembled WGS sequence"/>
</dbReference>
<keyword evidence="1" id="KW-1133">Transmembrane helix</keyword>
<keyword evidence="3" id="KW-1185">Reference proteome</keyword>
<accession>A0ABS6G1V1</accession>
<name>A0ABS6G1V1_9FIRM</name>